<protein>
    <recommendedName>
        <fullName evidence="3">Flavodoxin/nitric oxide synthase</fullName>
    </recommendedName>
</protein>
<evidence type="ECO:0000313" key="1">
    <source>
        <dbReference type="EMBL" id="ADK81555.1"/>
    </source>
</evidence>
<gene>
    <name evidence="1" type="ordered locus">Spirs_2441</name>
</gene>
<reference evidence="1 2" key="1">
    <citation type="journal article" date="2010" name="Stand. Genomic Sci.">
        <title>Complete genome sequence of Spirochaeta smaragdinae type strain (SEBR 4228).</title>
        <authorList>
            <person name="Mavromatis K."/>
            <person name="Yasawong M."/>
            <person name="Chertkov O."/>
            <person name="Lapidus A."/>
            <person name="Lucas S."/>
            <person name="Nolan M."/>
            <person name="Del Rio T.G."/>
            <person name="Tice H."/>
            <person name="Cheng J.F."/>
            <person name="Pitluck S."/>
            <person name="Liolios K."/>
            <person name="Ivanova N."/>
            <person name="Tapia R."/>
            <person name="Han C."/>
            <person name="Bruce D."/>
            <person name="Goodwin L."/>
            <person name="Pati A."/>
            <person name="Chen A."/>
            <person name="Palaniappan K."/>
            <person name="Land M."/>
            <person name="Hauser L."/>
            <person name="Chang Y.J."/>
            <person name="Jeffries C.D."/>
            <person name="Detter J.C."/>
            <person name="Rohde M."/>
            <person name="Brambilla E."/>
            <person name="Spring S."/>
            <person name="Goker M."/>
            <person name="Sikorski J."/>
            <person name="Woyke T."/>
            <person name="Bristow J."/>
            <person name="Eisen J.A."/>
            <person name="Markowitz V."/>
            <person name="Hugenholtz P."/>
            <person name="Klenk H.P."/>
            <person name="Kyrpides N.C."/>
        </authorList>
    </citation>
    <scope>NUCLEOTIDE SEQUENCE [LARGE SCALE GENOMIC DNA]</scope>
    <source>
        <strain evidence="2">DSM 11293 / JCM 15392 / SEBR 4228</strain>
    </source>
</reference>
<name>E1R3C4_SEDSS</name>
<sequence>MNICVLFFGAARHAKMLEISKSLAKGLESQGGHTVQIINGDTETEKKLSMFHYIAVGAPSTGFFGGKIADNVTGFLQNGGMVSGKRCFAFTIKSGLRNLKTLQTLMKTMEREGMYLKVSNIIGSTEEAERIGAKLHVEQ</sequence>
<dbReference type="Proteomes" id="UP000002318">
    <property type="component" value="Chromosome"/>
</dbReference>
<dbReference type="HOGENOM" id="CLU_150070_0_0_12"/>
<evidence type="ECO:0008006" key="3">
    <source>
        <dbReference type="Google" id="ProtNLM"/>
    </source>
</evidence>
<dbReference type="InterPro" id="IPR029039">
    <property type="entry name" value="Flavoprotein-like_sf"/>
</dbReference>
<dbReference type="OrthoDB" id="360817at2"/>
<evidence type="ECO:0000313" key="2">
    <source>
        <dbReference type="Proteomes" id="UP000002318"/>
    </source>
</evidence>
<dbReference type="eggNOG" id="COG0716">
    <property type="taxonomic scope" value="Bacteria"/>
</dbReference>
<dbReference type="RefSeq" id="WP_013255018.1">
    <property type="nucleotide sequence ID" value="NC_014364.1"/>
</dbReference>
<dbReference type="EMBL" id="CP002116">
    <property type="protein sequence ID" value="ADK81555.1"/>
    <property type="molecule type" value="Genomic_DNA"/>
</dbReference>
<proteinExistence type="predicted"/>
<accession>E1R3C4</accession>
<organism evidence="1 2">
    <name type="scientific">Sediminispirochaeta smaragdinae (strain DSM 11293 / JCM 15392 / SEBR 4228)</name>
    <name type="common">Spirochaeta smaragdinae</name>
    <dbReference type="NCBI Taxonomy" id="573413"/>
    <lineage>
        <taxon>Bacteria</taxon>
        <taxon>Pseudomonadati</taxon>
        <taxon>Spirochaetota</taxon>
        <taxon>Spirochaetia</taxon>
        <taxon>Spirochaetales</taxon>
        <taxon>Spirochaetaceae</taxon>
        <taxon>Sediminispirochaeta</taxon>
    </lineage>
</organism>
<keyword evidence="2" id="KW-1185">Reference proteome</keyword>
<dbReference type="KEGG" id="ssm:Spirs_2441"/>
<dbReference type="Gene3D" id="3.40.50.360">
    <property type="match status" value="1"/>
</dbReference>
<dbReference type="STRING" id="573413.Spirs_2441"/>
<dbReference type="AlphaFoldDB" id="E1R3C4"/>